<feature type="transmembrane region" description="Helical" evidence="8">
    <location>
        <begin position="274"/>
        <end position="296"/>
    </location>
</feature>
<reference evidence="9 10" key="1">
    <citation type="submission" date="2019-02" db="EMBL/GenBank/DDBJ databases">
        <title>Ureibacillus thermophilus.</title>
        <authorList>
            <person name="Sunny J.S."/>
            <person name="Natarajan A."/>
            <person name="Saleena L.M."/>
        </authorList>
    </citation>
    <scope>NUCLEOTIDE SEQUENCE [LARGE SCALE GENOMIC DNA]</scope>
    <source>
        <strain evidence="9 10">LM102</strain>
    </source>
</reference>
<keyword evidence="4" id="KW-0309">Germination</keyword>
<dbReference type="KEGG" id="uth:DKZ56_08640"/>
<feature type="transmembrane region" description="Helical" evidence="8">
    <location>
        <begin position="145"/>
        <end position="166"/>
    </location>
</feature>
<keyword evidence="5 8" id="KW-0812">Transmembrane</keyword>
<dbReference type="GO" id="GO:0009847">
    <property type="term" value="P:spore germination"/>
    <property type="evidence" value="ECO:0007669"/>
    <property type="project" value="InterPro"/>
</dbReference>
<feature type="transmembrane region" description="Helical" evidence="8">
    <location>
        <begin position="42"/>
        <end position="64"/>
    </location>
</feature>
<evidence type="ECO:0000256" key="7">
    <source>
        <dbReference type="ARBA" id="ARBA00023136"/>
    </source>
</evidence>
<comment type="similarity">
    <text evidence="2">Belongs to the amino acid-polyamine-organocation (APC) superfamily. Spore germination protein (SGP) (TC 2.A.3.9) family.</text>
</comment>
<feature type="transmembrane region" description="Helical" evidence="8">
    <location>
        <begin position="84"/>
        <end position="102"/>
    </location>
</feature>
<dbReference type="Gene3D" id="1.20.1740.10">
    <property type="entry name" value="Amino acid/polyamine transporter I"/>
    <property type="match status" value="1"/>
</dbReference>
<evidence type="ECO:0000313" key="10">
    <source>
        <dbReference type="Proteomes" id="UP000291151"/>
    </source>
</evidence>
<feature type="transmembrane region" description="Helical" evidence="8">
    <location>
        <begin position="335"/>
        <end position="357"/>
    </location>
</feature>
<name>A0A4P6URN9_9BACL</name>
<evidence type="ECO:0000256" key="4">
    <source>
        <dbReference type="ARBA" id="ARBA00022544"/>
    </source>
</evidence>
<feature type="transmembrane region" description="Helical" evidence="8">
    <location>
        <begin position="12"/>
        <end position="36"/>
    </location>
</feature>
<keyword evidence="7 8" id="KW-0472">Membrane</keyword>
<dbReference type="Proteomes" id="UP000291151">
    <property type="component" value="Chromosome"/>
</dbReference>
<evidence type="ECO:0000256" key="6">
    <source>
        <dbReference type="ARBA" id="ARBA00022989"/>
    </source>
</evidence>
<evidence type="ECO:0000256" key="3">
    <source>
        <dbReference type="ARBA" id="ARBA00022448"/>
    </source>
</evidence>
<evidence type="ECO:0000256" key="1">
    <source>
        <dbReference type="ARBA" id="ARBA00004141"/>
    </source>
</evidence>
<protein>
    <submittedName>
        <fullName evidence="9">Spore gernimation protein</fullName>
    </submittedName>
</protein>
<dbReference type="AlphaFoldDB" id="A0A4P6URN9"/>
<dbReference type="PANTHER" id="PTHR34975">
    <property type="entry name" value="SPORE GERMINATION PROTEIN A2"/>
    <property type="match status" value="1"/>
</dbReference>
<keyword evidence="6 8" id="KW-1133">Transmembrane helix</keyword>
<organism evidence="9 10">
    <name type="scientific">Ureibacillus thermophilus</name>
    <dbReference type="NCBI Taxonomy" id="367743"/>
    <lineage>
        <taxon>Bacteria</taxon>
        <taxon>Bacillati</taxon>
        <taxon>Bacillota</taxon>
        <taxon>Bacilli</taxon>
        <taxon>Bacillales</taxon>
        <taxon>Caryophanaceae</taxon>
        <taxon>Ureibacillus</taxon>
    </lineage>
</organism>
<evidence type="ECO:0000256" key="8">
    <source>
        <dbReference type="SAM" id="Phobius"/>
    </source>
</evidence>
<feature type="transmembrane region" description="Helical" evidence="8">
    <location>
        <begin position="122"/>
        <end position="138"/>
    </location>
</feature>
<keyword evidence="3" id="KW-0813">Transport</keyword>
<dbReference type="PANTHER" id="PTHR34975:SF2">
    <property type="entry name" value="SPORE GERMINATION PROTEIN A2"/>
    <property type="match status" value="1"/>
</dbReference>
<proteinExistence type="inferred from homology"/>
<feature type="transmembrane region" description="Helical" evidence="8">
    <location>
        <begin position="308"/>
        <end position="329"/>
    </location>
</feature>
<comment type="subcellular location">
    <subcellularLocation>
        <location evidence="1">Membrane</location>
        <topology evidence="1">Multi-pass membrane protein</topology>
    </subcellularLocation>
</comment>
<evidence type="ECO:0000256" key="2">
    <source>
        <dbReference type="ARBA" id="ARBA00007998"/>
    </source>
</evidence>
<keyword evidence="10" id="KW-1185">Reference proteome</keyword>
<gene>
    <name evidence="9" type="ORF">DKZ56_08640</name>
</gene>
<dbReference type="Pfam" id="PF03845">
    <property type="entry name" value="Spore_permease"/>
    <property type="match status" value="1"/>
</dbReference>
<accession>A0A4P6URN9</accession>
<dbReference type="EMBL" id="CP036528">
    <property type="protein sequence ID" value="QBK25919.1"/>
    <property type="molecule type" value="Genomic_DNA"/>
</dbReference>
<feature type="transmembrane region" description="Helical" evidence="8">
    <location>
        <begin position="223"/>
        <end position="246"/>
    </location>
</feature>
<dbReference type="InterPro" id="IPR004761">
    <property type="entry name" value="Spore_GerAB"/>
</dbReference>
<evidence type="ECO:0000256" key="5">
    <source>
        <dbReference type="ARBA" id="ARBA00022692"/>
    </source>
</evidence>
<dbReference type="GO" id="GO:0016020">
    <property type="term" value="C:membrane"/>
    <property type="evidence" value="ECO:0007669"/>
    <property type="project" value="UniProtKB-SubCell"/>
</dbReference>
<dbReference type="RefSeq" id="WP_208649614.1">
    <property type="nucleotide sequence ID" value="NZ_CP036528.1"/>
</dbReference>
<sequence length="367" mass="41290">MKHSKHTDLISSIQFAGIIASTIIGVTLLVLPRIIVTEVGEAAIIVSITGLMISFISLMALILLGKKYPNHTIMGCNRMLLGKFIGTFFNCLIVILAIIIMSFEVREFAEVLANGLLPNTPIEISIILMIIVCALAGFHNVSTFAYIHFFYLPFILIPMILFFLAFEDIKVYHFLPILGHNLSFKEFMHGALNMASAITNFYVIAMLSPYIKDYNKSLKHGIWGFFLGGVTIIYTIVVSLGVFGVVELHKIYWPVLSLSRIIEIPGEVLSRVDAIVLINWIFAVFTTLLSYYFVIVRGTAEIFRTDKYHFIATLMVPVVFIVALVPNNIYEIYRYGIKVAGFAMILYIILPISLLIIGRFRKKVGMQ</sequence>
<feature type="transmembrane region" description="Helical" evidence="8">
    <location>
        <begin position="191"/>
        <end position="211"/>
    </location>
</feature>
<dbReference type="NCBIfam" id="TIGR00912">
    <property type="entry name" value="2A0309"/>
    <property type="match status" value="1"/>
</dbReference>
<evidence type="ECO:0000313" key="9">
    <source>
        <dbReference type="EMBL" id="QBK25919.1"/>
    </source>
</evidence>